<evidence type="ECO:0000313" key="2">
    <source>
        <dbReference type="EMBL" id="ALS38169.1"/>
    </source>
</evidence>
<accession>A0A0U2WWZ4</accession>
<organism evidence="2 3">
    <name type="scientific">Enterococcus rotai</name>
    <dbReference type="NCBI Taxonomy" id="118060"/>
    <lineage>
        <taxon>Bacteria</taxon>
        <taxon>Bacillati</taxon>
        <taxon>Bacillota</taxon>
        <taxon>Bacilli</taxon>
        <taxon>Lactobacillales</taxon>
        <taxon>Enterococcaceae</taxon>
        <taxon>Enterococcus</taxon>
    </lineage>
</organism>
<dbReference type="InterPro" id="IPR024185">
    <property type="entry name" value="FTHF_cligase-like_sf"/>
</dbReference>
<dbReference type="STRING" id="118060.ATZ35_13735"/>
<dbReference type="Proteomes" id="UP000067523">
    <property type="component" value="Chromosome"/>
</dbReference>
<evidence type="ECO:0000259" key="1">
    <source>
        <dbReference type="Pfam" id="PF02589"/>
    </source>
</evidence>
<gene>
    <name evidence="2" type="ORF">ATZ35_13735</name>
</gene>
<dbReference type="PANTHER" id="PTHR43682">
    <property type="entry name" value="LACTATE UTILIZATION PROTEIN C"/>
    <property type="match status" value="1"/>
</dbReference>
<dbReference type="Pfam" id="PF02589">
    <property type="entry name" value="LUD_dom"/>
    <property type="match status" value="1"/>
</dbReference>
<dbReference type="PANTHER" id="PTHR43682:SF1">
    <property type="entry name" value="LACTATE UTILIZATION PROTEIN C"/>
    <property type="match status" value="1"/>
</dbReference>
<sequence>MTNTNIQNRESFLNKLTEKLGTKRQNTLEHPFKPINDLPETTLADKSQDELLEIAKARVAKINTTLVETTKANLKATINQMVKSFGGGKILLPIDKRFAEFGLQQFTPNPDQELEAAQEELLFWKPGSTHRETNIANAENANIAIVFAEFLLAESGSIVVETNAGQGRSLHFLPQHYISIIPMSKIVPRSTQAAAYYAEKQKNGEKIGSAIHFISGPSNSGDIEMQLVVGLHGPLAVCYIVVKDM</sequence>
<dbReference type="KEGG" id="erx:ATZ35_13735"/>
<dbReference type="InterPro" id="IPR003741">
    <property type="entry name" value="LUD_dom"/>
</dbReference>
<dbReference type="AlphaFoldDB" id="A0A0U2WWZ4"/>
<dbReference type="SUPFAM" id="SSF100950">
    <property type="entry name" value="NagB/RpiA/CoA transferase-like"/>
    <property type="match status" value="1"/>
</dbReference>
<reference evidence="3" key="1">
    <citation type="submission" date="2015-12" db="EMBL/GenBank/DDBJ databases">
        <authorList>
            <person name="Lauer A."/>
            <person name="Humrighouse B."/>
            <person name="Loparev V."/>
            <person name="Shewmaker P.L."/>
            <person name="Whitney A.M."/>
            <person name="McLaughlin R.W."/>
        </authorList>
    </citation>
    <scope>NUCLEOTIDE SEQUENCE [LARGE SCALE GENOMIC DNA]</scope>
    <source>
        <strain evidence="3">LMG 26678</strain>
    </source>
</reference>
<proteinExistence type="predicted"/>
<dbReference type="RefSeq" id="WP_208927755.1">
    <property type="nucleotide sequence ID" value="NZ_CP013655.1"/>
</dbReference>
<dbReference type="EMBL" id="CP013655">
    <property type="protein sequence ID" value="ALS38169.1"/>
    <property type="molecule type" value="Genomic_DNA"/>
</dbReference>
<dbReference type="Gene3D" id="3.40.50.10420">
    <property type="entry name" value="NagB/RpiA/CoA transferase-like"/>
    <property type="match status" value="1"/>
</dbReference>
<protein>
    <submittedName>
        <fullName evidence="2">Lactate utilization protein C</fullName>
    </submittedName>
</protein>
<feature type="domain" description="LUD" evidence="1">
    <location>
        <begin position="53"/>
        <end position="242"/>
    </location>
</feature>
<keyword evidence="3" id="KW-1185">Reference proteome</keyword>
<name>A0A0U2WWZ4_9ENTE</name>
<dbReference type="InterPro" id="IPR037171">
    <property type="entry name" value="NagB/RpiA_transferase-like"/>
</dbReference>
<evidence type="ECO:0000313" key="3">
    <source>
        <dbReference type="Proteomes" id="UP000067523"/>
    </source>
</evidence>